<dbReference type="PANTHER" id="PTHR30146:SF95">
    <property type="entry name" value="RIBOSE OPERON REPRESSOR"/>
    <property type="match status" value="1"/>
</dbReference>
<dbReference type="GO" id="GO:0003700">
    <property type="term" value="F:DNA-binding transcription factor activity"/>
    <property type="evidence" value="ECO:0007669"/>
    <property type="project" value="InterPro"/>
</dbReference>
<dbReference type="FunFam" id="1.10.10.10:FF:000079">
    <property type="entry name" value="GntR family transcriptional regulator"/>
    <property type="match status" value="1"/>
</dbReference>
<dbReference type="PANTHER" id="PTHR30146">
    <property type="entry name" value="LACI-RELATED TRANSCRIPTIONAL REPRESSOR"/>
    <property type="match status" value="1"/>
</dbReference>
<keyword evidence="3" id="KW-0238">DNA-binding</keyword>
<dbReference type="SUPFAM" id="SSF46785">
    <property type="entry name" value="Winged helix' DNA-binding domain"/>
    <property type="match status" value="1"/>
</dbReference>
<dbReference type="SMART" id="SM00345">
    <property type="entry name" value="HTH_GNTR"/>
    <property type="match status" value="1"/>
</dbReference>
<feature type="domain" description="HTH gntR-type" evidence="5">
    <location>
        <begin position="4"/>
        <end position="72"/>
    </location>
</feature>
<keyword evidence="4" id="KW-0804">Transcription</keyword>
<dbReference type="EMBL" id="CP130318">
    <property type="protein sequence ID" value="WNQ11001.1"/>
    <property type="molecule type" value="Genomic_DNA"/>
</dbReference>
<sequence>MKTNPLYKQIQEDIKERIREGKLRPGDRISSEKELAEQYHVSQITSKNALVGLADEGILVRHQGKGTFVNKDVLNTHLTSSQGSQLDGRQNKGIIGLIVPTLNTKVEQKIVNYIEQYAVQNGYQIILRISRESQLTESEAIESLIGIGAKGIIIFPTEEETYNEDILRLSLNKFPLVLIDRYLKEIRTYSVSSDNISGTFEAVTYMLDQGHEHIALISPEITNTVTEDRVSGFEKAFYNQKLPIHKNSWCIINMAEVHDRNCSNLLYDFFAARPEITAAFAMNAELSNFAFQALKGLGKSIPGDFMLFGFDDPECAGVCYVEQDEKSMCEQSVSHLLEQLEGVYNPQRTTIPIRLKK</sequence>
<dbReference type="KEGG" id="paun:MJA45_25850"/>
<proteinExistence type="predicted"/>
<dbReference type="InterPro" id="IPR028082">
    <property type="entry name" value="Peripla_BP_I"/>
</dbReference>
<dbReference type="CDD" id="cd07377">
    <property type="entry name" value="WHTH_GntR"/>
    <property type="match status" value="1"/>
</dbReference>
<dbReference type="PROSITE" id="PS50949">
    <property type="entry name" value="HTH_GNTR"/>
    <property type="match status" value="1"/>
</dbReference>
<dbReference type="InterPro" id="IPR036390">
    <property type="entry name" value="WH_DNA-bd_sf"/>
</dbReference>
<evidence type="ECO:0000256" key="3">
    <source>
        <dbReference type="ARBA" id="ARBA00023125"/>
    </source>
</evidence>
<keyword evidence="7" id="KW-1185">Reference proteome</keyword>
<name>A0AA96LC92_9BACL</name>
<gene>
    <name evidence="6" type="ORF">MJA45_25850</name>
</gene>
<dbReference type="Pfam" id="PF00392">
    <property type="entry name" value="GntR"/>
    <property type="match status" value="1"/>
</dbReference>
<evidence type="ECO:0000313" key="7">
    <source>
        <dbReference type="Proteomes" id="UP001305702"/>
    </source>
</evidence>
<dbReference type="Proteomes" id="UP001305702">
    <property type="component" value="Chromosome"/>
</dbReference>
<dbReference type="InterPro" id="IPR036388">
    <property type="entry name" value="WH-like_DNA-bd_sf"/>
</dbReference>
<evidence type="ECO:0000313" key="6">
    <source>
        <dbReference type="EMBL" id="WNQ11001.1"/>
    </source>
</evidence>
<reference evidence="6 7" key="1">
    <citation type="submission" date="2022-02" db="EMBL/GenBank/DDBJ databases">
        <title>Paenibacillus sp. MBLB1776 Whole Genome Shotgun Sequencing.</title>
        <authorList>
            <person name="Hwang C.Y."/>
            <person name="Cho E.-S."/>
            <person name="Seo M.-J."/>
        </authorList>
    </citation>
    <scope>NUCLEOTIDE SEQUENCE [LARGE SCALE GENOMIC DNA]</scope>
    <source>
        <strain evidence="6 7">MBLB1776</strain>
    </source>
</reference>
<dbReference type="InterPro" id="IPR000524">
    <property type="entry name" value="Tscrpt_reg_HTH_GntR"/>
</dbReference>
<evidence type="ECO:0000259" key="5">
    <source>
        <dbReference type="PROSITE" id="PS50949"/>
    </source>
</evidence>
<dbReference type="Gene3D" id="3.40.50.2300">
    <property type="match status" value="2"/>
</dbReference>
<dbReference type="Pfam" id="PF13407">
    <property type="entry name" value="Peripla_BP_4"/>
    <property type="match status" value="1"/>
</dbReference>
<protein>
    <submittedName>
        <fullName evidence="6">GntR family transcriptional regulator</fullName>
    </submittedName>
</protein>
<evidence type="ECO:0000256" key="1">
    <source>
        <dbReference type="ARBA" id="ARBA00022491"/>
    </source>
</evidence>
<dbReference type="Gene3D" id="1.10.10.10">
    <property type="entry name" value="Winged helix-like DNA-binding domain superfamily/Winged helix DNA-binding domain"/>
    <property type="match status" value="1"/>
</dbReference>
<accession>A0AA96LC92</accession>
<keyword evidence="2" id="KW-0805">Transcription regulation</keyword>
<evidence type="ECO:0000256" key="4">
    <source>
        <dbReference type="ARBA" id="ARBA00023163"/>
    </source>
</evidence>
<dbReference type="GO" id="GO:0000976">
    <property type="term" value="F:transcription cis-regulatory region binding"/>
    <property type="evidence" value="ECO:0007669"/>
    <property type="project" value="TreeGrafter"/>
</dbReference>
<dbReference type="CDD" id="cd06267">
    <property type="entry name" value="PBP1_LacI_sugar_binding-like"/>
    <property type="match status" value="1"/>
</dbReference>
<evidence type="ECO:0000256" key="2">
    <source>
        <dbReference type="ARBA" id="ARBA00023015"/>
    </source>
</evidence>
<keyword evidence="1" id="KW-0678">Repressor</keyword>
<dbReference type="SUPFAM" id="SSF53822">
    <property type="entry name" value="Periplasmic binding protein-like I"/>
    <property type="match status" value="1"/>
</dbReference>
<dbReference type="InterPro" id="IPR025997">
    <property type="entry name" value="SBP_2_dom"/>
</dbReference>
<organism evidence="6 7">
    <name type="scientific">Paenibacillus aurantius</name>
    <dbReference type="NCBI Taxonomy" id="2918900"/>
    <lineage>
        <taxon>Bacteria</taxon>
        <taxon>Bacillati</taxon>
        <taxon>Bacillota</taxon>
        <taxon>Bacilli</taxon>
        <taxon>Bacillales</taxon>
        <taxon>Paenibacillaceae</taxon>
        <taxon>Paenibacillus</taxon>
    </lineage>
</organism>
<dbReference type="AlphaFoldDB" id="A0AA96LC92"/>
<dbReference type="RefSeq" id="WP_315604777.1">
    <property type="nucleotide sequence ID" value="NZ_CP130318.1"/>
</dbReference>